<dbReference type="SMART" id="SM00267">
    <property type="entry name" value="GGDEF"/>
    <property type="match status" value="1"/>
</dbReference>
<name>A0A5M6IQ54_9PROT</name>
<dbReference type="InterPro" id="IPR001633">
    <property type="entry name" value="EAL_dom"/>
</dbReference>
<protein>
    <submittedName>
        <fullName evidence="5">EAL domain-containing protein</fullName>
    </submittedName>
</protein>
<feature type="transmembrane region" description="Helical" evidence="2">
    <location>
        <begin position="178"/>
        <end position="201"/>
    </location>
</feature>
<feature type="transmembrane region" description="Helical" evidence="2">
    <location>
        <begin position="246"/>
        <end position="265"/>
    </location>
</feature>
<evidence type="ECO:0000313" key="5">
    <source>
        <dbReference type="EMBL" id="KAA5610402.1"/>
    </source>
</evidence>
<feature type="transmembrane region" description="Helical" evidence="2">
    <location>
        <begin position="303"/>
        <end position="321"/>
    </location>
</feature>
<dbReference type="InterPro" id="IPR029787">
    <property type="entry name" value="Nucleotide_cyclase"/>
</dbReference>
<dbReference type="NCBIfam" id="TIGR00254">
    <property type="entry name" value="GGDEF"/>
    <property type="match status" value="1"/>
</dbReference>
<dbReference type="Gene3D" id="3.30.70.270">
    <property type="match status" value="1"/>
</dbReference>
<keyword evidence="2" id="KW-0472">Membrane</keyword>
<dbReference type="EMBL" id="VWPK01000033">
    <property type="protein sequence ID" value="KAA5610402.1"/>
    <property type="molecule type" value="Genomic_DNA"/>
</dbReference>
<organism evidence="5 6">
    <name type="scientific">Rhodovastum atsumiense</name>
    <dbReference type="NCBI Taxonomy" id="504468"/>
    <lineage>
        <taxon>Bacteria</taxon>
        <taxon>Pseudomonadati</taxon>
        <taxon>Pseudomonadota</taxon>
        <taxon>Alphaproteobacteria</taxon>
        <taxon>Acetobacterales</taxon>
        <taxon>Acetobacteraceae</taxon>
        <taxon>Rhodovastum</taxon>
    </lineage>
</organism>
<gene>
    <name evidence="5" type="ORF">F1189_19445</name>
</gene>
<sequence length="925" mass="98494">MAPACGSFSGRPRGCGTRQGNPAPAYRRRIAGTAASRRPAATAGSRSSAPRPGRSAGAVRAARAPGARPPCPPRRSWRDRGHAMGAGPAWRVLMSSVARACAGLTSAAQSAIAGRRGLLAISRARPYLLQMQSRTTRDAPAGQGRGWPAFSPFPATFRGTGPDGPLSEEQRVQLLAPLLDHVASLILAHLASVLLGCIGVARIEAAWPAWFLAGNLILILARLLTLRRLQRLRASPAGGRPRDMLAASRPYFAVGLVWVGLNGLFGSLCLLGSEDEVMRLLAIAQAFGIAGGTASRAAGTPRYALLQIVGWLLPVVAGTAISGPDYWGITLLALLYAAVLDLIVRRHFRHMLALIAAERAKDALAGRLAVALGNMKQGLALYDAAGRLQLVNRRFHEAFGLAPDDLVPGMTEAEVTARCGVPGQDAPAAPGPGSGPGRPEGRLATHDGRVVALACEALEDGGWVVTCEDVTGRCRDEARIAHMARHDSLTGLPNRALFAERMEQAVARLGGGEPFVLLYLDLDGFKAVNDTLGHATGDRLLCLVAGRISACLREADTVARLGGDEFAILMPGVKCPAATELIAHLLIRVIGLPCGIDGRQLVVGASIGAAFAPAGAASPDSLMRQADMALYRAKESGRGCYRRFEPEMERRLRVRQSLEADLRGALGRGEFELHYQPIVSLTTPPEVCFEALLRWRRPGRDLVPPGSFISVLEETGLIAPVGAWALRTACADAAGWPASVRVAVNVSPAQFRSGTLVAEVEAALAESRLPAARLDLEITEAAILTDDAAILATLHRLRASGIRVALDDFGTGYSSLSYLRHFPLDKLKIDRSFVVGLDSSHASASIVRAIVTLARSLGLVSIAEGVETPEQLHHLRRLGCDEIQGHLFAAPRPNEEVPAMLRRIHEYTLLETWIHLSRPYGRAQE</sequence>
<evidence type="ECO:0000259" key="3">
    <source>
        <dbReference type="PROSITE" id="PS50883"/>
    </source>
</evidence>
<feature type="transmembrane region" description="Helical" evidence="2">
    <location>
        <begin position="327"/>
        <end position="344"/>
    </location>
</feature>
<dbReference type="PROSITE" id="PS50883">
    <property type="entry name" value="EAL"/>
    <property type="match status" value="1"/>
</dbReference>
<dbReference type="Pfam" id="PF00990">
    <property type="entry name" value="GGDEF"/>
    <property type="match status" value="1"/>
</dbReference>
<dbReference type="SUPFAM" id="SSF141868">
    <property type="entry name" value="EAL domain-like"/>
    <property type="match status" value="1"/>
</dbReference>
<reference evidence="5 6" key="1">
    <citation type="submission" date="2019-09" db="EMBL/GenBank/DDBJ databases">
        <title>Genome sequence of Rhodovastum atsumiense, a diverse member of the Acetobacteraceae family of non-sulfur purple photosynthetic bacteria.</title>
        <authorList>
            <person name="Meyer T."/>
            <person name="Kyndt J."/>
        </authorList>
    </citation>
    <scope>NUCLEOTIDE SEQUENCE [LARGE SCALE GENOMIC DNA]</scope>
    <source>
        <strain evidence="5 6">DSM 21279</strain>
    </source>
</reference>
<dbReference type="PROSITE" id="PS50887">
    <property type="entry name" value="GGDEF"/>
    <property type="match status" value="1"/>
</dbReference>
<dbReference type="OrthoDB" id="9793210at2"/>
<dbReference type="SUPFAM" id="SSF55073">
    <property type="entry name" value="Nucleotide cyclase"/>
    <property type="match status" value="1"/>
</dbReference>
<feature type="domain" description="GGDEF" evidence="4">
    <location>
        <begin position="513"/>
        <end position="646"/>
    </location>
</feature>
<keyword evidence="6" id="KW-1185">Reference proteome</keyword>
<dbReference type="Proteomes" id="UP000325255">
    <property type="component" value="Unassembled WGS sequence"/>
</dbReference>
<dbReference type="PANTHER" id="PTHR44757">
    <property type="entry name" value="DIGUANYLATE CYCLASE DGCP"/>
    <property type="match status" value="1"/>
</dbReference>
<feature type="domain" description="EAL" evidence="3">
    <location>
        <begin position="655"/>
        <end position="905"/>
    </location>
</feature>
<dbReference type="CDD" id="cd01948">
    <property type="entry name" value="EAL"/>
    <property type="match status" value="1"/>
</dbReference>
<dbReference type="InterPro" id="IPR035919">
    <property type="entry name" value="EAL_sf"/>
</dbReference>
<dbReference type="InterPro" id="IPR000160">
    <property type="entry name" value="GGDEF_dom"/>
</dbReference>
<dbReference type="Pfam" id="PF00563">
    <property type="entry name" value="EAL"/>
    <property type="match status" value="1"/>
</dbReference>
<evidence type="ECO:0000256" key="1">
    <source>
        <dbReference type="SAM" id="MobiDB-lite"/>
    </source>
</evidence>
<feature type="compositionally biased region" description="Low complexity" evidence="1">
    <location>
        <begin position="43"/>
        <end position="66"/>
    </location>
</feature>
<comment type="caution">
    <text evidence="5">The sequence shown here is derived from an EMBL/GenBank/DDBJ whole genome shotgun (WGS) entry which is preliminary data.</text>
</comment>
<dbReference type="PANTHER" id="PTHR44757:SF2">
    <property type="entry name" value="BIOFILM ARCHITECTURE MAINTENANCE PROTEIN MBAA"/>
    <property type="match status" value="1"/>
</dbReference>
<dbReference type="CDD" id="cd01949">
    <property type="entry name" value="GGDEF"/>
    <property type="match status" value="1"/>
</dbReference>
<evidence type="ECO:0000259" key="4">
    <source>
        <dbReference type="PROSITE" id="PS50887"/>
    </source>
</evidence>
<dbReference type="Pfam" id="PF12860">
    <property type="entry name" value="PAS_7"/>
    <property type="match status" value="1"/>
</dbReference>
<evidence type="ECO:0000256" key="2">
    <source>
        <dbReference type="SAM" id="Phobius"/>
    </source>
</evidence>
<dbReference type="Gene3D" id="3.30.450.20">
    <property type="entry name" value="PAS domain"/>
    <property type="match status" value="1"/>
</dbReference>
<proteinExistence type="predicted"/>
<dbReference type="InterPro" id="IPR052155">
    <property type="entry name" value="Biofilm_reg_signaling"/>
</dbReference>
<dbReference type="InterPro" id="IPR043128">
    <property type="entry name" value="Rev_trsase/Diguanyl_cyclase"/>
</dbReference>
<feature type="region of interest" description="Disordered" evidence="1">
    <location>
        <begin position="420"/>
        <end position="443"/>
    </location>
</feature>
<keyword evidence="2" id="KW-1133">Transmembrane helix</keyword>
<keyword evidence="2" id="KW-0812">Transmembrane</keyword>
<dbReference type="AlphaFoldDB" id="A0A5M6IQ54"/>
<dbReference type="SUPFAM" id="SSF55785">
    <property type="entry name" value="PYP-like sensor domain (PAS domain)"/>
    <property type="match status" value="1"/>
</dbReference>
<accession>A0A5M6IQ54</accession>
<evidence type="ECO:0000313" key="6">
    <source>
        <dbReference type="Proteomes" id="UP000325255"/>
    </source>
</evidence>
<feature type="transmembrane region" description="Helical" evidence="2">
    <location>
        <begin position="207"/>
        <end position="225"/>
    </location>
</feature>
<feature type="region of interest" description="Disordered" evidence="1">
    <location>
        <begin position="1"/>
        <end position="83"/>
    </location>
</feature>
<dbReference type="InterPro" id="IPR035965">
    <property type="entry name" value="PAS-like_dom_sf"/>
</dbReference>
<dbReference type="SMART" id="SM00052">
    <property type="entry name" value="EAL"/>
    <property type="match status" value="1"/>
</dbReference>
<dbReference type="Gene3D" id="3.20.20.450">
    <property type="entry name" value="EAL domain"/>
    <property type="match status" value="1"/>
</dbReference>